<organism evidence="10 11">
    <name type="scientific">Gossypium stocksii</name>
    <dbReference type="NCBI Taxonomy" id="47602"/>
    <lineage>
        <taxon>Eukaryota</taxon>
        <taxon>Viridiplantae</taxon>
        <taxon>Streptophyta</taxon>
        <taxon>Embryophyta</taxon>
        <taxon>Tracheophyta</taxon>
        <taxon>Spermatophyta</taxon>
        <taxon>Magnoliopsida</taxon>
        <taxon>eudicotyledons</taxon>
        <taxon>Gunneridae</taxon>
        <taxon>Pentapetalae</taxon>
        <taxon>rosids</taxon>
        <taxon>malvids</taxon>
        <taxon>Malvales</taxon>
        <taxon>Malvaceae</taxon>
        <taxon>Malvoideae</taxon>
        <taxon>Gossypium</taxon>
    </lineage>
</organism>
<feature type="domain" description="Protein kinase" evidence="8">
    <location>
        <begin position="387"/>
        <end position="674"/>
    </location>
</feature>
<dbReference type="InterPro" id="IPR029070">
    <property type="entry name" value="Chitinase_insertion_sf"/>
</dbReference>
<dbReference type="InterPro" id="IPR011009">
    <property type="entry name" value="Kinase-like_dom_sf"/>
</dbReference>
<dbReference type="SUPFAM" id="SSF56112">
    <property type="entry name" value="Protein kinase-like (PK-like)"/>
    <property type="match status" value="2"/>
</dbReference>
<comment type="caution">
    <text evidence="10">The sequence shown here is derived from an EMBL/GenBank/DDBJ whole genome shotgun (WGS) entry which is preliminary data.</text>
</comment>
<sequence>MASNKPIFFFLLLLFLSLKLQSSSSQTWIKAGYWDSSTSLPVSDINSALFTHLFASFAFINKTSYQIFINSSMNNLSLTSPPTNGTSLGTFLDEWRAEVASESRNTGKTRLLLTMSAGRLPIVNSVNYPIESAKLNLDWVNILAYDYYVPRLDRFTGFHAALFDALGRANTDDGIKEWLKRGFPADKLVLGVPYHGYAWALANCNDSGINSAAFGPDVTDDGSMGYSLIKFLIRKSGYDVGAVYNSTYVVNYWKLERSFWINFDDVEAIKAKVSYAKVKGLLGYNAFQLANDDNWVLSQAAKMNSLPKKHQILVIVLVTVAAMVLLITALIYYLQHKIFKSQGLLGVLKMSVSLIRTKISGERKHENDDPNLQAFTFATIKAATNNFSNENKLGEGGYGPVYKGELSNGQEIAVKRLSKSSNQGLEELKNEVNLTAKLQHVNLVRVQGICTENEEKMLVYEFMLNKSLDFYLYDPFKRHLLDWRKRVSIIEGVTQGLLYLQEYSNYTIIHRDIKASNILLDSEMNPKISDFGIAKFFKKDELEANTNRIVGTYGYVPPEYVKKGIYSTKYDVYSFGVLLLQIISGKRKSSLYGCHEDLNLLEYAYELWKQGRGAEFFDASLDDSSLSCKLITCMQLALLCVQENPADRPSMVEVFTILKNKSSVPISVPKQPAYSTTRDERKDIGRKEVFQRCIDNPSGTSITDKIDFPMASNKPIFFFLLLLFLSLTLQSSSSQTWIKAGYWTSISSLPVSDINSALFTHLFASFAFINKTSSQLFINSSDEQSSSNFTSIVKQKNPSITTILSIWVTRSESTTFSLIVNETSRRKSFIESSVKTARLYGFHGLDLYGFEPTNGTSLGTFLDEWRAEVASESRNTGKTRLLLSMSARCLRIGNSLSYPIESAKRNLDWINIVAYDYHVPKVDRFTSFHAPLFDPLGRANTDDDIREWLKRGFPADKLVLGLPYHGYGWKLVNSADNGIGSAASGSALTIDGSMGYKLIKSFIQNYGYGVEAVYNSTYVVSFCKIGSNWINFDDVEAIKAKVSYAKVKGLLGYTAFQLSNDDNWALSQAAYGVGTTQPKKHQLLVIVLVTVAAMVLLIMALIYYLQHKVFKSQGLLGALKMSVSLIRTKISGERKHENGDPNLQAFTFATIKAATNNFSNENKLGEGGYGPVYKGELSNGQEIAVKRLSRSSNQGLEELKNEVNLTAKLQHVNLVRVLGICIENEEKMLVYEFMLNKSLDFYLYDPFKRYLLDWRKRVSIIDGVTQGLLYLQEYSNYTIIHRDIKASNILLDSEMNPKISDFGMAKFFKKDELEANTNRIVGTYGYVPPEYVKKGIYSTKYDVYSFGVLLLQIISGKRNSSLYGCHENLNLLEYAYELWKQGRGAEFFDASLDDSSSSCKLITCMQLALLCVQENPADRPSMVEVFTILKNKSSVAISIPKQPAYSTTRDERKDIGRKEVFSVNHASIT</sequence>
<dbReference type="InterPro" id="IPR000719">
    <property type="entry name" value="Prot_kinase_dom"/>
</dbReference>
<dbReference type="PANTHER" id="PTHR27002">
    <property type="entry name" value="RECEPTOR-LIKE SERINE/THREONINE-PROTEIN KINASE SD1-8"/>
    <property type="match status" value="1"/>
</dbReference>
<keyword evidence="6" id="KW-0472">Membrane</keyword>
<dbReference type="Pfam" id="PF00704">
    <property type="entry name" value="Glyco_hydro_18"/>
    <property type="match status" value="2"/>
</dbReference>
<dbReference type="PANTHER" id="PTHR27002:SF1117">
    <property type="entry name" value="CYSTEINE-RICH RECEPTOR-LIKE PROTEIN KINASE 19"/>
    <property type="match status" value="1"/>
</dbReference>
<dbReference type="FunFam" id="1.10.510.10:FF:001964">
    <property type="entry name" value="Uncharacterized protein"/>
    <property type="match status" value="2"/>
</dbReference>
<feature type="transmembrane region" description="Helical" evidence="6">
    <location>
        <begin position="312"/>
        <end position="334"/>
    </location>
</feature>
<keyword evidence="4" id="KW-0418">Kinase</keyword>
<evidence type="ECO:0000256" key="5">
    <source>
        <dbReference type="ARBA" id="ARBA00022840"/>
    </source>
</evidence>
<keyword evidence="6" id="KW-1133">Transmembrane helix</keyword>
<feature type="transmembrane region" description="Helical" evidence="6">
    <location>
        <begin position="49"/>
        <end position="68"/>
    </location>
</feature>
<keyword evidence="1" id="KW-0723">Serine/threonine-protein kinase</keyword>
<proteinExistence type="predicted"/>
<keyword evidence="11" id="KW-1185">Reference proteome</keyword>
<dbReference type="GO" id="GO:0005524">
    <property type="term" value="F:ATP binding"/>
    <property type="evidence" value="ECO:0007669"/>
    <property type="project" value="UniProtKB-KW"/>
</dbReference>
<dbReference type="GO" id="GO:0008061">
    <property type="term" value="F:chitin binding"/>
    <property type="evidence" value="ECO:0007669"/>
    <property type="project" value="InterPro"/>
</dbReference>
<dbReference type="Gene3D" id="3.20.20.80">
    <property type="entry name" value="Glycosidases"/>
    <property type="match status" value="3"/>
</dbReference>
<feature type="signal peptide" evidence="7">
    <location>
        <begin position="1"/>
        <end position="25"/>
    </location>
</feature>
<evidence type="ECO:0000256" key="4">
    <source>
        <dbReference type="ARBA" id="ARBA00022777"/>
    </source>
</evidence>
<evidence type="ECO:0000256" key="3">
    <source>
        <dbReference type="ARBA" id="ARBA00022741"/>
    </source>
</evidence>
<dbReference type="SUPFAM" id="SSF51445">
    <property type="entry name" value="(Trans)glycosidases"/>
    <property type="match status" value="2"/>
</dbReference>
<keyword evidence="2" id="KW-0808">Transferase</keyword>
<keyword evidence="5" id="KW-0067">ATP-binding</keyword>
<evidence type="ECO:0000256" key="2">
    <source>
        <dbReference type="ARBA" id="ARBA00022679"/>
    </source>
</evidence>
<keyword evidence="7" id="KW-0732">Signal</keyword>
<dbReference type="PROSITE" id="PS51910">
    <property type="entry name" value="GH18_2"/>
    <property type="match status" value="2"/>
</dbReference>
<evidence type="ECO:0008006" key="12">
    <source>
        <dbReference type="Google" id="ProtNLM"/>
    </source>
</evidence>
<gene>
    <name evidence="10" type="ORF">J1N35_045421</name>
</gene>
<feature type="chain" id="PRO_5039262475" description="Protein kinase domain-containing protein" evidence="7">
    <location>
        <begin position="26"/>
        <end position="1469"/>
    </location>
</feature>
<dbReference type="InterPro" id="IPR008271">
    <property type="entry name" value="Ser/Thr_kinase_AS"/>
</dbReference>
<dbReference type="Gene3D" id="3.10.50.10">
    <property type="match status" value="2"/>
</dbReference>
<dbReference type="OrthoDB" id="73875at2759"/>
<dbReference type="SUPFAM" id="SSF54556">
    <property type="entry name" value="Chitinase insertion domain"/>
    <property type="match status" value="1"/>
</dbReference>
<dbReference type="Pfam" id="PF00069">
    <property type="entry name" value="Pkinase"/>
    <property type="match status" value="2"/>
</dbReference>
<feature type="domain" description="GH18" evidence="9">
    <location>
        <begin position="737"/>
        <end position="1077"/>
    </location>
</feature>
<dbReference type="PROSITE" id="PS50011">
    <property type="entry name" value="PROTEIN_KINASE_DOM"/>
    <property type="match status" value="2"/>
</dbReference>
<dbReference type="EMBL" id="JAIQCV010000013">
    <property type="protein sequence ID" value="KAH1033247.1"/>
    <property type="molecule type" value="Genomic_DNA"/>
</dbReference>
<evidence type="ECO:0000313" key="11">
    <source>
        <dbReference type="Proteomes" id="UP000828251"/>
    </source>
</evidence>
<dbReference type="CDD" id="cd02879">
    <property type="entry name" value="GH18_plant_chitinase_class_V"/>
    <property type="match status" value="1"/>
</dbReference>
<dbReference type="GO" id="GO:0005886">
    <property type="term" value="C:plasma membrane"/>
    <property type="evidence" value="ECO:0007669"/>
    <property type="project" value="TreeGrafter"/>
</dbReference>
<keyword evidence="6" id="KW-0812">Transmembrane</keyword>
<evidence type="ECO:0000313" key="10">
    <source>
        <dbReference type="EMBL" id="KAH1033247.1"/>
    </source>
</evidence>
<dbReference type="PROSITE" id="PS00108">
    <property type="entry name" value="PROTEIN_KINASE_ST"/>
    <property type="match status" value="2"/>
</dbReference>
<evidence type="ECO:0000259" key="8">
    <source>
        <dbReference type="PROSITE" id="PS50011"/>
    </source>
</evidence>
<dbReference type="InterPro" id="IPR017853">
    <property type="entry name" value="GH"/>
</dbReference>
<dbReference type="FunFam" id="3.30.200.20:FF:000951">
    <property type="entry name" value="Uncharacterized protein"/>
    <property type="match status" value="2"/>
</dbReference>
<feature type="domain" description="Protein kinase" evidence="8">
    <location>
        <begin position="1158"/>
        <end position="1445"/>
    </location>
</feature>
<evidence type="ECO:0000256" key="1">
    <source>
        <dbReference type="ARBA" id="ARBA00022527"/>
    </source>
</evidence>
<evidence type="ECO:0000256" key="6">
    <source>
        <dbReference type="SAM" id="Phobius"/>
    </source>
</evidence>
<name>A0A9D3ZH67_9ROSI</name>
<keyword evidence="3" id="KW-0547">Nucleotide-binding</keyword>
<dbReference type="SMART" id="SM00636">
    <property type="entry name" value="Glyco_18"/>
    <property type="match status" value="2"/>
</dbReference>
<evidence type="ECO:0000259" key="9">
    <source>
        <dbReference type="PROSITE" id="PS51910"/>
    </source>
</evidence>
<feature type="transmembrane region" description="Helical" evidence="6">
    <location>
        <begin position="1083"/>
        <end position="1105"/>
    </location>
</feature>
<feature type="domain" description="GH18" evidence="9">
    <location>
        <begin position="1"/>
        <end position="308"/>
    </location>
</feature>
<protein>
    <recommendedName>
        <fullName evidence="12">Protein kinase domain-containing protein</fullName>
    </recommendedName>
</protein>
<accession>A0A9D3ZH67</accession>
<dbReference type="Proteomes" id="UP000828251">
    <property type="component" value="Unassembled WGS sequence"/>
</dbReference>
<dbReference type="Gene3D" id="3.30.200.20">
    <property type="entry name" value="Phosphorylase Kinase, domain 1"/>
    <property type="match status" value="2"/>
</dbReference>
<dbReference type="InterPro" id="IPR001223">
    <property type="entry name" value="Glyco_hydro18_cat"/>
</dbReference>
<reference evidence="10 11" key="1">
    <citation type="journal article" date="2021" name="Plant Biotechnol. J.">
        <title>Multi-omics assisted identification of the key and species-specific regulatory components of drought-tolerant mechanisms in Gossypium stocksii.</title>
        <authorList>
            <person name="Yu D."/>
            <person name="Ke L."/>
            <person name="Zhang D."/>
            <person name="Wu Y."/>
            <person name="Sun Y."/>
            <person name="Mei J."/>
            <person name="Sun J."/>
            <person name="Sun Y."/>
        </authorList>
    </citation>
    <scope>NUCLEOTIDE SEQUENCE [LARGE SCALE GENOMIC DNA]</scope>
    <source>
        <strain evidence="11">cv. E1</strain>
        <tissue evidence="10">Leaf</tissue>
    </source>
</reference>
<dbReference type="GO" id="GO:0005975">
    <property type="term" value="P:carbohydrate metabolic process"/>
    <property type="evidence" value="ECO:0007669"/>
    <property type="project" value="InterPro"/>
</dbReference>
<dbReference type="SMART" id="SM00220">
    <property type="entry name" value="S_TKc"/>
    <property type="match status" value="2"/>
</dbReference>
<feature type="transmembrane region" description="Helical" evidence="6">
    <location>
        <begin position="716"/>
        <end position="738"/>
    </location>
</feature>
<dbReference type="GO" id="GO:0004674">
    <property type="term" value="F:protein serine/threonine kinase activity"/>
    <property type="evidence" value="ECO:0007669"/>
    <property type="project" value="UniProtKB-KW"/>
</dbReference>
<dbReference type="InterPro" id="IPR011583">
    <property type="entry name" value="Chitinase_II/V-like_cat"/>
</dbReference>
<dbReference type="Gene3D" id="1.10.510.10">
    <property type="entry name" value="Transferase(Phosphotransferase) domain 1"/>
    <property type="match status" value="2"/>
</dbReference>
<evidence type="ECO:0000256" key="7">
    <source>
        <dbReference type="SAM" id="SignalP"/>
    </source>
</evidence>